<feature type="chain" id="PRO_5038440944" description="S-layer protein C-terminal domain-containing protein" evidence="1">
    <location>
        <begin position="20"/>
        <end position="376"/>
    </location>
</feature>
<dbReference type="eggNOG" id="ENOG50338TK">
    <property type="taxonomic scope" value="Bacteria"/>
</dbReference>
<gene>
    <name evidence="3" type="ordered locus">LCRIS_00793</name>
</gene>
<reference key="2">
    <citation type="submission" date="2010-03" db="EMBL/GenBank/DDBJ databases">
        <title>Genome Sequence of Lactobacillus crispatus ST1.</title>
        <authorList>
            <person name="Ojala T."/>
            <person name="Kuparinen V."/>
            <person name="Koskinen J.P."/>
            <person name="Alatalo E."/>
            <person name="Holm L."/>
            <person name="Auvinen P."/>
            <person name="Edelman S."/>
            <person name="Westerlund-Wikstroem B."/>
            <person name="Korhonen T.K."/>
            <person name="Paulin L."/>
            <person name="Kankainen M."/>
        </authorList>
    </citation>
    <scope>NUCLEOTIDE SEQUENCE</scope>
    <source>
        <strain>ST1</strain>
    </source>
</reference>
<dbReference type="InterPro" id="IPR024968">
    <property type="entry name" value="SlpA_C_lactobacillus"/>
</dbReference>
<evidence type="ECO:0000259" key="2">
    <source>
        <dbReference type="Pfam" id="PF03217"/>
    </source>
</evidence>
<dbReference type="RefSeq" id="WP_013086126.1">
    <property type="nucleotide sequence ID" value="NC_014106.1"/>
</dbReference>
<dbReference type="PATRIC" id="fig|748671.3.peg.771"/>
<name>D5H2K5_LACCS</name>
<dbReference type="Proteomes" id="UP000002371">
    <property type="component" value="Chromosome"/>
</dbReference>
<dbReference type="HOGENOM" id="CLU_735261_0_0_9"/>
<dbReference type="Pfam" id="PF03217">
    <property type="entry name" value="SlpA"/>
    <property type="match status" value="1"/>
</dbReference>
<protein>
    <recommendedName>
        <fullName evidence="2">S-layer protein C-terminal domain-containing protein</fullName>
    </recommendedName>
</protein>
<dbReference type="EMBL" id="FN692037">
    <property type="protein sequence ID" value="CBL50240.1"/>
    <property type="molecule type" value="Genomic_DNA"/>
</dbReference>
<organism evidence="3 4">
    <name type="scientific">Lactobacillus crispatus (strain ST1)</name>
    <dbReference type="NCBI Taxonomy" id="748671"/>
    <lineage>
        <taxon>Bacteria</taxon>
        <taxon>Bacillati</taxon>
        <taxon>Bacillota</taxon>
        <taxon>Bacilli</taxon>
        <taxon>Lactobacillales</taxon>
        <taxon>Lactobacillaceae</taxon>
        <taxon>Lactobacillus</taxon>
    </lineage>
</organism>
<dbReference type="KEGG" id="lcr:LCRIS_00793"/>
<evidence type="ECO:0000313" key="4">
    <source>
        <dbReference type="Proteomes" id="UP000002371"/>
    </source>
</evidence>
<proteinExistence type="predicted"/>
<evidence type="ECO:0000256" key="1">
    <source>
        <dbReference type="SAM" id="SignalP"/>
    </source>
</evidence>
<feature type="domain" description="S-layer protein C-terminal" evidence="2">
    <location>
        <begin position="310"/>
        <end position="374"/>
    </location>
</feature>
<evidence type="ECO:0000313" key="3">
    <source>
        <dbReference type="EMBL" id="CBL50240.1"/>
    </source>
</evidence>
<dbReference type="AlphaFoldDB" id="D5H2K5"/>
<feature type="signal peptide" evidence="1">
    <location>
        <begin position="1"/>
        <end position="19"/>
    </location>
</feature>
<sequence length="376" mass="42437">MKIKVTCAAAAVLTSLVLANVNLNNEVKADTKPVNTVTKANISNAKTAAGFFKRLSLDQSLTKKQREDAKNAYSIVMNEGKFKGFYNQDVKLTWYHPEKQLGREGDATSLANMQKALLDLDDLVKIRKQYGLNLPKVSLTATAIAMMSSNYLLNHNFDHPINHPADGPFWKDEENIATGSRQVSLYMSEKEYIDKAITNNPELKKYDLTSGTLTQAKWNRASKYWENSAIKDKIRHYLSMTNPAQNSIGAARAGNNSSIDMLQQLYNGKYRHMYPSFTIAQYKQSVNSYIANPEETNFIQAAKNSKNDSAAYKKIRLTRKAFVYNKHGKLVKKGLHIKTLKRGSLVKALKNGKIVKIKGKRYYQIGKNEFIKVATY</sequence>
<keyword evidence="1" id="KW-0732">Signal</keyword>
<reference evidence="3 4" key="1">
    <citation type="journal article" date="2010" name="J. Bacteriol.">
        <title>Genome sequence of Lactobacillus crispatus ST1.</title>
        <authorList>
            <person name="Ojala T."/>
            <person name="Kuparinen V."/>
            <person name="Koskinen J.P."/>
            <person name="Alatalo E."/>
            <person name="Holm L."/>
            <person name="Auvinen P."/>
            <person name="Edelman S."/>
            <person name="Westerlund-Wikstrom B."/>
            <person name="Korhonen T.K."/>
            <person name="Paulin L."/>
            <person name="Kankainen M."/>
        </authorList>
    </citation>
    <scope>NUCLEOTIDE SEQUENCE [LARGE SCALE GENOMIC DNA]</scope>
    <source>
        <strain evidence="3 4">ST1</strain>
    </source>
</reference>
<accession>D5H2K5</accession>